<sequence>MVIILFAEEDIVKNSMLEFTNLQQHRMQVLGFESSFQPYRSHAQFAQSLSICQPIFIIRLLPPIPKYINMNSSCPTTIHNAATLPPSPLIPHVPTGAFDRLPALNQA</sequence>
<accession>A0AAV4U8S9</accession>
<reference evidence="1 2" key="1">
    <citation type="submission" date="2021-06" db="EMBL/GenBank/DDBJ databases">
        <title>Caerostris darwini draft genome.</title>
        <authorList>
            <person name="Kono N."/>
            <person name="Arakawa K."/>
        </authorList>
    </citation>
    <scope>NUCLEOTIDE SEQUENCE [LARGE SCALE GENOMIC DNA]</scope>
</reference>
<gene>
    <name evidence="1" type="ORF">CDAR_71941</name>
</gene>
<dbReference type="Proteomes" id="UP001054837">
    <property type="component" value="Unassembled WGS sequence"/>
</dbReference>
<organism evidence="1 2">
    <name type="scientific">Caerostris darwini</name>
    <dbReference type="NCBI Taxonomy" id="1538125"/>
    <lineage>
        <taxon>Eukaryota</taxon>
        <taxon>Metazoa</taxon>
        <taxon>Ecdysozoa</taxon>
        <taxon>Arthropoda</taxon>
        <taxon>Chelicerata</taxon>
        <taxon>Arachnida</taxon>
        <taxon>Araneae</taxon>
        <taxon>Araneomorphae</taxon>
        <taxon>Entelegynae</taxon>
        <taxon>Araneoidea</taxon>
        <taxon>Araneidae</taxon>
        <taxon>Caerostris</taxon>
    </lineage>
</organism>
<evidence type="ECO:0000313" key="1">
    <source>
        <dbReference type="EMBL" id="GIY54137.1"/>
    </source>
</evidence>
<evidence type="ECO:0000313" key="2">
    <source>
        <dbReference type="Proteomes" id="UP001054837"/>
    </source>
</evidence>
<dbReference type="EMBL" id="BPLQ01010881">
    <property type="protein sequence ID" value="GIY54137.1"/>
    <property type="molecule type" value="Genomic_DNA"/>
</dbReference>
<comment type="caution">
    <text evidence="1">The sequence shown here is derived from an EMBL/GenBank/DDBJ whole genome shotgun (WGS) entry which is preliminary data.</text>
</comment>
<name>A0AAV4U8S9_9ARAC</name>
<dbReference type="AlphaFoldDB" id="A0AAV4U8S9"/>
<keyword evidence="2" id="KW-1185">Reference proteome</keyword>
<protein>
    <submittedName>
        <fullName evidence="1">Uncharacterized protein</fullName>
    </submittedName>
</protein>
<proteinExistence type="predicted"/>